<evidence type="ECO:0008006" key="3">
    <source>
        <dbReference type="Google" id="ProtNLM"/>
    </source>
</evidence>
<evidence type="ECO:0000313" key="1">
    <source>
        <dbReference type="EMBL" id="QBH96784.1"/>
    </source>
</evidence>
<dbReference type="AlphaFoldDB" id="A0A411WKN1"/>
<reference evidence="1 2" key="1">
    <citation type="submission" date="2019-03" db="EMBL/GenBank/DDBJ databases">
        <title>Pragia sp. nov. isolated from the gut tract of Carduelis flavirostris.</title>
        <authorList>
            <person name="Ge Y."/>
        </authorList>
    </citation>
    <scope>NUCLEOTIDE SEQUENCE [LARGE SCALE GENOMIC DNA]</scope>
    <source>
        <strain evidence="1 2">CF-458</strain>
    </source>
</reference>
<dbReference type="Pfam" id="PF23746">
    <property type="entry name" value="Gp41_Mu"/>
    <property type="match status" value="1"/>
</dbReference>
<dbReference type="Proteomes" id="UP000293154">
    <property type="component" value="Chromosome"/>
</dbReference>
<accession>A0A411WKN1</accession>
<proteinExistence type="predicted"/>
<sequence>MNITLIDGLVVGKEDNQVTHKDVVIRELTAGDMMSAQTASERVVETRQGAKLVSSPSQMTYEMMRRAVVSIGPLQGPVSLAELGKLSQRDFGLLNDSIMELQDLRLSEEVESQGREPATRSGD</sequence>
<dbReference type="InterPro" id="IPR056974">
    <property type="entry name" value="Tail_Gp41-like"/>
</dbReference>
<dbReference type="KEGG" id="prag:EKN56_10415"/>
<dbReference type="EMBL" id="CP034752">
    <property type="protein sequence ID" value="QBH96784.1"/>
    <property type="molecule type" value="Genomic_DNA"/>
</dbReference>
<gene>
    <name evidence="1" type="ORF">EKN56_10415</name>
</gene>
<keyword evidence="2" id="KW-1185">Reference proteome</keyword>
<dbReference type="OrthoDB" id="5677360at2"/>
<organism evidence="1 2">
    <name type="scientific">Limnobaculum zhutongyuii</name>
    <dbReference type="NCBI Taxonomy" id="2498113"/>
    <lineage>
        <taxon>Bacteria</taxon>
        <taxon>Pseudomonadati</taxon>
        <taxon>Pseudomonadota</taxon>
        <taxon>Gammaproteobacteria</taxon>
        <taxon>Enterobacterales</taxon>
        <taxon>Budviciaceae</taxon>
        <taxon>Limnobaculum</taxon>
    </lineage>
</organism>
<protein>
    <recommendedName>
        <fullName evidence="3">Phage tail assembly protein</fullName>
    </recommendedName>
</protein>
<name>A0A411WKN1_9GAMM</name>
<evidence type="ECO:0000313" key="2">
    <source>
        <dbReference type="Proteomes" id="UP000293154"/>
    </source>
</evidence>
<dbReference type="RefSeq" id="WP_130591728.1">
    <property type="nucleotide sequence ID" value="NZ_CP034752.1"/>
</dbReference>